<name>A0ABR2F8A5_9ROSI</name>
<proteinExistence type="predicted"/>
<comment type="caution">
    <text evidence="1">The sequence shown here is derived from an EMBL/GenBank/DDBJ whole genome shotgun (WGS) entry which is preliminary data.</text>
</comment>
<organism evidence="1 2">
    <name type="scientific">Hibiscus sabdariffa</name>
    <name type="common">roselle</name>
    <dbReference type="NCBI Taxonomy" id="183260"/>
    <lineage>
        <taxon>Eukaryota</taxon>
        <taxon>Viridiplantae</taxon>
        <taxon>Streptophyta</taxon>
        <taxon>Embryophyta</taxon>
        <taxon>Tracheophyta</taxon>
        <taxon>Spermatophyta</taxon>
        <taxon>Magnoliopsida</taxon>
        <taxon>eudicotyledons</taxon>
        <taxon>Gunneridae</taxon>
        <taxon>Pentapetalae</taxon>
        <taxon>rosids</taxon>
        <taxon>malvids</taxon>
        <taxon>Malvales</taxon>
        <taxon>Malvaceae</taxon>
        <taxon>Malvoideae</taxon>
        <taxon>Hibiscus</taxon>
    </lineage>
</organism>
<keyword evidence="2" id="KW-1185">Reference proteome</keyword>
<evidence type="ECO:0008006" key="3">
    <source>
        <dbReference type="Google" id="ProtNLM"/>
    </source>
</evidence>
<accession>A0ABR2F8A5</accession>
<dbReference type="EMBL" id="JBBPBM010000007">
    <property type="protein sequence ID" value="KAK8574563.1"/>
    <property type="molecule type" value="Genomic_DNA"/>
</dbReference>
<reference evidence="1 2" key="1">
    <citation type="journal article" date="2024" name="G3 (Bethesda)">
        <title>Genome assembly of Hibiscus sabdariffa L. provides insights into metabolisms of medicinal natural products.</title>
        <authorList>
            <person name="Kim T."/>
        </authorList>
    </citation>
    <scope>NUCLEOTIDE SEQUENCE [LARGE SCALE GENOMIC DNA]</scope>
    <source>
        <strain evidence="1">TK-2024</strain>
        <tissue evidence="1">Old leaves</tissue>
    </source>
</reference>
<protein>
    <recommendedName>
        <fullName evidence="3">RNase H type-1 domain-containing protein</fullName>
    </recommendedName>
</protein>
<sequence>MLQRHVPLKMSMHGGRALLHFFVVGRSSTHWSPMRKANGRFIINVSLLGESVGCVGILSTSEGVLRVLFFGPMVNTGLVYAELLALKIRVDVFIEAGYESDRDGFGI</sequence>
<evidence type="ECO:0000313" key="1">
    <source>
        <dbReference type="EMBL" id="KAK8574563.1"/>
    </source>
</evidence>
<evidence type="ECO:0000313" key="2">
    <source>
        <dbReference type="Proteomes" id="UP001472677"/>
    </source>
</evidence>
<gene>
    <name evidence="1" type="ORF">V6N12_062253</name>
</gene>
<dbReference type="Proteomes" id="UP001472677">
    <property type="component" value="Unassembled WGS sequence"/>
</dbReference>